<sequence>MIITNHATKRCHSLLSGKDVTYLRKRNNDAESSILNRKKEQRALLDHRKIKLYSPQKRSQEIDEIDVYKWDEKLKQSFRRLPATIDLPFFIIKHEDATLEELEMEKVTVADNLLKKKCRELYWNIVDVSFNTSDFPNFVDTIKTPDLICNEKLKEKASEFGDPNPKTTYLCFTLGEDKGNSPGFPLVLKI</sequence>
<proteinExistence type="predicted"/>
<dbReference type="OrthoDB" id="543511at2759"/>
<evidence type="ECO:0000313" key="1">
    <source>
        <dbReference type="EMBL" id="RIB17301.1"/>
    </source>
</evidence>
<protein>
    <submittedName>
        <fullName evidence="1">Uncharacterized protein</fullName>
    </submittedName>
</protein>
<keyword evidence="2" id="KW-1185">Reference proteome</keyword>
<organism evidence="1 2">
    <name type="scientific">Gigaspora rosea</name>
    <dbReference type="NCBI Taxonomy" id="44941"/>
    <lineage>
        <taxon>Eukaryota</taxon>
        <taxon>Fungi</taxon>
        <taxon>Fungi incertae sedis</taxon>
        <taxon>Mucoromycota</taxon>
        <taxon>Glomeromycotina</taxon>
        <taxon>Glomeromycetes</taxon>
        <taxon>Diversisporales</taxon>
        <taxon>Gigasporaceae</taxon>
        <taxon>Gigaspora</taxon>
    </lineage>
</organism>
<accession>A0A397V5V8</accession>
<name>A0A397V5V8_9GLOM</name>
<evidence type="ECO:0000313" key="2">
    <source>
        <dbReference type="Proteomes" id="UP000266673"/>
    </source>
</evidence>
<dbReference type="AlphaFoldDB" id="A0A397V5V8"/>
<comment type="caution">
    <text evidence="1">The sequence shown here is derived from an EMBL/GenBank/DDBJ whole genome shotgun (WGS) entry which is preliminary data.</text>
</comment>
<dbReference type="Proteomes" id="UP000266673">
    <property type="component" value="Unassembled WGS sequence"/>
</dbReference>
<reference evidence="1 2" key="1">
    <citation type="submission" date="2018-06" db="EMBL/GenBank/DDBJ databases">
        <title>Comparative genomics reveals the genomic features of Rhizophagus irregularis, R. cerebriforme, R. diaphanum and Gigaspora rosea, and their symbiotic lifestyle signature.</title>
        <authorList>
            <person name="Morin E."/>
            <person name="San Clemente H."/>
            <person name="Chen E.C.H."/>
            <person name="De La Providencia I."/>
            <person name="Hainaut M."/>
            <person name="Kuo A."/>
            <person name="Kohler A."/>
            <person name="Murat C."/>
            <person name="Tang N."/>
            <person name="Roy S."/>
            <person name="Loubradou J."/>
            <person name="Henrissat B."/>
            <person name="Grigoriev I.V."/>
            <person name="Corradi N."/>
            <person name="Roux C."/>
            <person name="Martin F.M."/>
        </authorList>
    </citation>
    <scope>NUCLEOTIDE SEQUENCE [LARGE SCALE GENOMIC DNA]</scope>
    <source>
        <strain evidence="1 2">DAOM 194757</strain>
    </source>
</reference>
<gene>
    <name evidence="1" type="ORF">C2G38_2187741</name>
</gene>
<dbReference type="EMBL" id="QKWP01000617">
    <property type="protein sequence ID" value="RIB17301.1"/>
    <property type="molecule type" value="Genomic_DNA"/>
</dbReference>